<evidence type="ECO:0000313" key="3">
    <source>
        <dbReference type="Proteomes" id="UP000318704"/>
    </source>
</evidence>
<dbReference type="EMBL" id="CP037920">
    <property type="protein sequence ID" value="QDT98914.1"/>
    <property type="molecule type" value="Genomic_DNA"/>
</dbReference>
<dbReference type="KEGG" id="gaw:V144x_44240"/>
<feature type="region of interest" description="Disordered" evidence="1">
    <location>
        <begin position="131"/>
        <end position="157"/>
    </location>
</feature>
<dbReference type="PROSITE" id="PS51257">
    <property type="entry name" value="PROKAR_LIPOPROTEIN"/>
    <property type="match status" value="1"/>
</dbReference>
<gene>
    <name evidence="2" type="ORF">V144x_44240</name>
</gene>
<evidence type="ECO:0008006" key="4">
    <source>
        <dbReference type="Google" id="ProtNLM"/>
    </source>
</evidence>
<accession>A0A517W0Y1</accession>
<dbReference type="AlphaFoldDB" id="A0A517W0Y1"/>
<proteinExistence type="predicted"/>
<evidence type="ECO:0000313" key="2">
    <source>
        <dbReference type="EMBL" id="QDT98914.1"/>
    </source>
</evidence>
<sequence>MLNLWYRFSWHLMSFLVICGTFLSLSGCNQSPELGKVTGLVLVDGQPGASLVVTFQPVKSGRPAVATTDEDGRFVLSYTQDRSGALLGAHEVFLQTIPNFELMEGQSVSTPIDEKYQSPFKTVEIKPGSQEFKFEVTGPTETAKHSKRRVNPLEQEG</sequence>
<reference evidence="2 3" key="1">
    <citation type="submission" date="2019-03" db="EMBL/GenBank/DDBJ databases">
        <title>Deep-cultivation of Planctomycetes and their phenomic and genomic characterization uncovers novel biology.</title>
        <authorList>
            <person name="Wiegand S."/>
            <person name="Jogler M."/>
            <person name="Boedeker C."/>
            <person name="Pinto D."/>
            <person name="Vollmers J."/>
            <person name="Rivas-Marin E."/>
            <person name="Kohn T."/>
            <person name="Peeters S.H."/>
            <person name="Heuer A."/>
            <person name="Rast P."/>
            <person name="Oberbeckmann S."/>
            <person name="Bunk B."/>
            <person name="Jeske O."/>
            <person name="Meyerdierks A."/>
            <person name="Storesund J.E."/>
            <person name="Kallscheuer N."/>
            <person name="Luecker S."/>
            <person name="Lage O.M."/>
            <person name="Pohl T."/>
            <person name="Merkel B.J."/>
            <person name="Hornburger P."/>
            <person name="Mueller R.-W."/>
            <person name="Bruemmer F."/>
            <person name="Labrenz M."/>
            <person name="Spormann A.M."/>
            <person name="Op den Camp H."/>
            <person name="Overmann J."/>
            <person name="Amann R."/>
            <person name="Jetten M.S.M."/>
            <person name="Mascher T."/>
            <person name="Medema M.H."/>
            <person name="Devos D.P."/>
            <person name="Kaster A.-K."/>
            <person name="Ovreas L."/>
            <person name="Rohde M."/>
            <person name="Galperin M.Y."/>
            <person name="Jogler C."/>
        </authorList>
    </citation>
    <scope>NUCLEOTIDE SEQUENCE [LARGE SCALE GENOMIC DNA]</scope>
    <source>
        <strain evidence="2 3">V144</strain>
    </source>
</reference>
<name>A0A517W0Y1_9PLAN</name>
<protein>
    <recommendedName>
        <fullName evidence="4">Carboxypeptidase regulatory-like domain-containing protein</fullName>
    </recommendedName>
</protein>
<evidence type="ECO:0000256" key="1">
    <source>
        <dbReference type="SAM" id="MobiDB-lite"/>
    </source>
</evidence>
<organism evidence="2 3">
    <name type="scientific">Gimesia aquarii</name>
    <dbReference type="NCBI Taxonomy" id="2527964"/>
    <lineage>
        <taxon>Bacteria</taxon>
        <taxon>Pseudomonadati</taxon>
        <taxon>Planctomycetota</taxon>
        <taxon>Planctomycetia</taxon>
        <taxon>Planctomycetales</taxon>
        <taxon>Planctomycetaceae</taxon>
        <taxon>Gimesia</taxon>
    </lineage>
</organism>
<dbReference type="Proteomes" id="UP000318704">
    <property type="component" value="Chromosome"/>
</dbReference>